<dbReference type="GO" id="GO:0008961">
    <property type="term" value="F:phosphatidylglycerol-prolipoprotein diacylglyceryl transferase activity"/>
    <property type="evidence" value="ECO:0007669"/>
    <property type="project" value="InterPro"/>
</dbReference>
<feature type="transmembrane region" description="Helical" evidence="7">
    <location>
        <begin position="96"/>
        <end position="116"/>
    </location>
</feature>
<keyword evidence="3 8" id="KW-0808">Transferase</keyword>
<dbReference type="Proteomes" id="UP000199203">
    <property type="component" value="Unassembled WGS sequence"/>
</dbReference>
<evidence type="ECO:0000256" key="7">
    <source>
        <dbReference type="SAM" id="Phobius"/>
    </source>
</evidence>
<dbReference type="GO" id="GO:0042158">
    <property type="term" value="P:lipoprotein biosynthetic process"/>
    <property type="evidence" value="ECO:0007669"/>
    <property type="project" value="InterPro"/>
</dbReference>
<evidence type="ECO:0000256" key="5">
    <source>
        <dbReference type="ARBA" id="ARBA00022989"/>
    </source>
</evidence>
<feature type="transmembrane region" description="Helical" evidence="7">
    <location>
        <begin position="170"/>
        <end position="190"/>
    </location>
</feature>
<dbReference type="AlphaFoldDB" id="A0A1G7VWD8"/>
<reference evidence="9" key="1">
    <citation type="submission" date="2016-10" db="EMBL/GenBank/DDBJ databases">
        <authorList>
            <person name="Varghese N."/>
            <person name="Submissions S."/>
        </authorList>
    </citation>
    <scope>NUCLEOTIDE SEQUENCE [LARGE SCALE GENOMIC DNA]</scope>
    <source>
        <strain evidence="9">DSM 19684</strain>
    </source>
</reference>
<feature type="transmembrane region" description="Helical" evidence="7">
    <location>
        <begin position="25"/>
        <end position="44"/>
    </location>
</feature>
<dbReference type="PANTHER" id="PTHR30589:SF0">
    <property type="entry name" value="PHOSPHATIDYLGLYCEROL--PROLIPOPROTEIN DIACYLGLYCERYL TRANSFERASE"/>
    <property type="match status" value="1"/>
</dbReference>
<organism evidence="8 9">
    <name type="scientific">Epilithonimonas hungarica</name>
    <dbReference type="NCBI Taxonomy" id="454006"/>
    <lineage>
        <taxon>Bacteria</taxon>
        <taxon>Pseudomonadati</taxon>
        <taxon>Bacteroidota</taxon>
        <taxon>Flavobacteriia</taxon>
        <taxon>Flavobacteriales</taxon>
        <taxon>Weeksellaceae</taxon>
        <taxon>Chryseobacterium group</taxon>
        <taxon>Epilithonimonas</taxon>
    </lineage>
</organism>
<evidence type="ECO:0000256" key="1">
    <source>
        <dbReference type="ARBA" id="ARBA00007150"/>
    </source>
</evidence>
<evidence type="ECO:0000256" key="3">
    <source>
        <dbReference type="ARBA" id="ARBA00022679"/>
    </source>
</evidence>
<proteinExistence type="inferred from homology"/>
<accession>A0A1G7VWD8</accession>
<feature type="transmembrane region" description="Helical" evidence="7">
    <location>
        <begin position="228"/>
        <end position="248"/>
    </location>
</feature>
<evidence type="ECO:0000256" key="6">
    <source>
        <dbReference type="ARBA" id="ARBA00023136"/>
    </source>
</evidence>
<dbReference type="InterPro" id="IPR001640">
    <property type="entry name" value="Lgt"/>
</dbReference>
<name>A0A1G7VWD8_9FLAO</name>
<feature type="transmembrane region" description="Helical" evidence="7">
    <location>
        <begin position="56"/>
        <end position="76"/>
    </location>
</feature>
<protein>
    <submittedName>
        <fullName evidence="8">Prolipoprotein diacylglyceryltransferase</fullName>
    </submittedName>
</protein>
<evidence type="ECO:0000313" key="8">
    <source>
        <dbReference type="EMBL" id="SDG64082.1"/>
    </source>
</evidence>
<dbReference type="EMBL" id="FNBH01000006">
    <property type="protein sequence ID" value="SDG64082.1"/>
    <property type="molecule type" value="Genomic_DNA"/>
</dbReference>
<dbReference type="Pfam" id="PF01790">
    <property type="entry name" value="LGT"/>
    <property type="match status" value="1"/>
</dbReference>
<keyword evidence="9" id="KW-1185">Reference proteome</keyword>
<comment type="similarity">
    <text evidence="1">Belongs to the Lgt family.</text>
</comment>
<evidence type="ECO:0000313" key="9">
    <source>
        <dbReference type="Proteomes" id="UP000199203"/>
    </source>
</evidence>
<evidence type="ECO:0000256" key="4">
    <source>
        <dbReference type="ARBA" id="ARBA00022692"/>
    </source>
</evidence>
<feature type="transmembrane region" description="Helical" evidence="7">
    <location>
        <begin position="202"/>
        <end position="222"/>
    </location>
</feature>
<dbReference type="PANTHER" id="PTHR30589">
    <property type="entry name" value="PROLIPOPROTEIN DIACYLGLYCERYL TRANSFERASE"/>
    <property type="match status" value="1"/>
</dbReference>
<keyword evidence="6 7" id="KW-0472">Membrane</keyword>
<feature type="transmembrane region" description="Helical" evidence="7">
    <location>
        <begin position="128"/>
        <end position="150"/>
    </location>
</feature>
<dbReference type="GO" id="GO:0005886">
    <property type="term" value="C:plasma membrane"/>
    <property type="evidence" value="ECO:0007669"/>
    <property type="project" value="InterPro"/>
</dbReference>
<keyword evidence="2" id="KW-1003">Cell membrane</keyword>
<keyword evidence="8" id="KW-0449">Lipoprotein</keyword>
<gene>
    <name evidence="8" type="ORF">SAMN05421825_3735</name>
</gene>
<keyword evidence="5 7" id="KW-1133">Transmembrane helix</keyword>
<evidence type="ECO:0000256" key="2">
    <source>
        <dbReference type="ARBA" id="ARBA00022475"/>
    </source>
</evidence>
<sequence length="260" mass="29653">MQKAFFIEIMIIDFPLTFQIFGKTVLAHPVFETVGIFLAMRYYFYLKRKSSEKMSFSSSAAVLIGATAGALIGSKLIGNLENPYLLFNDFNIQRFWTNNTIVGGLSFGLIGVELAKKIVGYQKSTGDLIVYPLILAMIIGRIGCFFTGVYEETYGIPTDSVFGMHLGDQYLRYPVALYEIIFLIILWITLKRIQIKSKFSSGFIFQLFMLSYFTFRLMLDLIKPKIEIIGNLGTIQLVCIVVIIYYIFKMKNTLNQKSNQ</sequence>
<keyword evidence="4 7" id="KW-0812">Transmembrane</keyword>
<dbReference type="STRING" id="454006.SAMN05421825_3735"/>